<feature type="region of interest" description="Disordered" evidence="1">
    <location>
        <begin position="75"/>
        <end position="102"/>
    </location>
</feature>
<evidence type="ECO:0000256" key="2">
    <source>
        <dbReference type="SAM" id="Phobius"/>
    </source>
</evidence>
<feature type="region of interest" description="Disordered" evidence="1">
    <location>
        <begin position="453"/>
        <end position="506"/>
    </location>
</feature>
<feature type="compositionally biased region" description="Low complexity" evidence="1">
    <location>
        <begin position="608"/>
        <end position="617"/>
    </location>
</feature>
<keyword evidence="2" id="KW-1133">Transmembrane helix</keyword>
<keyword evidence="2" id="KW-0472">Membrane</keyword>
<feature type="transmembrane region" description="Helical" evidence="2">
    <location>
        <begin position="827"/>
        <end position="846"/>
    </location>
</feature>
<keyword evidence="2" id="KW-0812">Transmembrane</keyword>
<feature type="region of interest" description="Disordered" evidence="1">
    <location>
        <begin position="285"/>
        <end position="368"/>
    </location>
</feature>
<feature type="region of interest" description="Disordered" evidence="1">
    <location>
        <begin position="579"/>
        <end position="665"/>
    </location>
</feature>
<dbReference type="Proteomes" id="UP000472277">
    <property type="component" value="Chromosome 5"/>
</dbReference>
<feature type="compositionally biased region" description="Acidic residues" evidence="1">
    <location>
        <begin position="84"/>
        <end position="94"/>
    </location>
</feature>
<gene>
    <name evidence="3" type="primary">LOC115193644</name>
</gene>
<feature type="compositionally biased region" description="Polar residues" evidence="1">
    <location>
        <begin position="297"/>
        <end position="310"/>
    </location>
</feature>
<dbReference type="InParanoid" id="A0A673XWI5"/>
<sequence length="847" mass="92562">MEDSEQVVSSTTPSEDEMRSYRQFENHYGNEATAKVGKDDIVDLVGGAQDAIERHMASYTDDLKEFTEEAKEQLTNKVISDITPSDEEQEEEVTDTFSEAEPVILNPLEADYLPELIRPDPPKAAQEEAPAPVVESAPVVEVLPEAAPEKEAIAALPAPSHEHFLPSTPLQPLMQFPKELGQKGDSPAPISPLSPLHSPDSLEDLSLSESPNPTSAPLGFSSWPSTEPPKIQTKDMLCDEEGNTRLGFIKNDEDIVKGLEAASYTQSKHDQNICSERDVRPKSLCEDSGVVSPEEQICSSVRSATPSQSPQNPPMTPESYIAPASSTPIEHWDSPSQASQENTRASMDMFSKDSASRGSSGYVPDMLGQPDDDLMFELKKNPFQGFSPVADAGFSHFGDTTSDSMAAKMSESPTPDLVQYGQAGDSQDGSPPSYYDETKTYVSVKMAADSLMEPLNQFSTTPKESEDSAPPSLPDILKPFPLNPDKVDSGSSEGSTEPSPAPVRKIVESPTVPVTLSATNPFAFDSKALLLKELTEETEARLAVKTEDKGFSAFDLVKEAGASPQSKEPVQMEQKDWMFSSQDSPKIVNKLEPLNIQTRKTPEDSDSESPSADSLSPVLEAMAKNPASFQVETEKDDMKAEEPEAVEENSEPEVSSEEFEFIERPPRGVMEEFLEAFDGAKFAKAPELSMDDDDDDDDMSFGLKDVTSANVAPEVQEEVPSQSAYLLLTQKGKADLEKGKADLEKDDINKPASQAPLIHSPVREPEMLAKDTEGPKTAQMPNLSTEAGNFRMEVRHHCTDASSFHSPWSLFSSAHNSFFSHAQFSHLLHHLLCLVPFYIFLLTITIV</sequence>
<feature type="region of interest" description="Disordered" evidence="1">
    <location>
        <begin position="161"/>
        <end position="232"/>
    </location>
</feature>
<evidence type="ECO:0000256" key="1">
    <source>
        <dbReference type="SAM" id="MobiDB-lite"/>
    </source>
</evidence>
<dbReference type="GeneTree" id="ENSGT00940000177131"/>
<feature type="region of interest" description="Disordered" evidence="1">
    <location>
        <begin position="115"/>
        <end position="134"/>
    </location>
</feature>
<evidence type="ECO:0000313" key="4">
    <source>
        <dbReference type="Proteomes" id="UP000472277"/>
    </source>
</evidence>
<feature type="compositionally biased region" description="Low complexity" evidence="1">
    <location>
        <begin position="489"/>
        <end position="498"/>
    </location>
</feature>
<proteinExistence type="predicted"/>
<feature type="compositionally biased region" description="Polar residues" evidence="1">
    <location>
        <begin position="324"/>
        <end position="345"/>
    </location>
</feature>
<reference evidence="3" key="1">
    <citation type="submission" date="2025-08" db="UniProtKB">
        <authorList>
            <consortium name="Ensembl"/>
        </authorList>
    </citation>
    <scope>IDENTIFICATION</scope>
</reference>
<organism evidence="3 4">
    <name type="scientific">Salmo trutta</name>
    <name type="common">Brown trout</name>
    <dbReference type="NCBI Taxonomy" id="8032"/>
    <lineage>
        <taxon>Eukaryota</taxon>
        <taxon>Metazoa</taxon>
        <taxon>Chordata</taxon>
        <taxon>Craniata</taxon>
        <taxon>Vertebrata</taxon>
        <taxon>Euteleostomi</taxon>
        <taxon>Actinopterygii</taxon>
        <taxon>Neopterygii</taxon>
        <taxon>Teleostei</taxon>
        <taxon>Protacanthopterygii</taxon>
        <taxon>Salmoniformes</taxon>
        <taxon>Salmonidae</taxon>
        <taxon>Salmoninae</taxon>
        <taxon>Salmo</taxon>
    </lineage>
</organism>
<protein>
    <submittedName>
        <fullName evidence="3">Reticulon-4-like</fullName>
    </submittedName>
</protein>
<feature type="compositionally biased region" description="Low complexity" evidence="1">
    <location>
        <begin position="123"/>
        <end position="134"/>
    </location>
</feature>
<feature type="region of interest" description="Disordered" evidence="1">
    <location>
        <begin position="396"/>
        <end position="437"/>
    </location>
</feature>
<feature type="compositionally biased region" description="Basic and acidic residues" evidence="1">
    <location>
        <begin position="632"/>
        <end position="642"/>
    </location>
</feature>
<dbReference type="AlphaFoldDB" id="A0A673XWI5"/>
<name>A0A673XWI5_SALTR</name>
<feature type="compositionally biased region" description="Acidic residues" evidence="1">
    <location>
        <begin position="643"/>
        <end position="660"/>
    </location>
</feature>
<evidence type="ECO:0000313" key="3">
    <source>
        <dbReference type="Ensembl" id="ENSSTUP00000026773.1"/>
    </source>
</evidence>
<dbReference type="Ensembl" id="ENSSTUT00000028044.1">
    <property type="protein sequence ID" value="ENSSTUP00000026773.1"/>
    <property type="gene ID" value="ENSSTUG00000011579.1"/>
</dbReference>
<feature type="compositionally biased region" description="Low complexity" evidence="1">
    <location>
        <begin position="185"/>
        <end position="213"/>
    </location>
</feature>
<feature type="region of interest" description="Disordered" evidence="1">
    <location>
        <begin position="1"/>
        <end position="20"/>
    </location>
</feature>
<accession>A0A673XWI5</accession>
<keyword evidence="4" id="KW-1185">Reference proteome</keyword>
<feature type="compositionally biased region" description="Polar residues" evidence="1">
    <location>
        <begin position="1"/>
        <end position="13"/>
    </location>
</feature>
<reference evidence="3" key="2">
    <citation type="submission" date="2025-09" db="UniProtKB">
        <authorList>
            <consortium name="Ensembl"/>
        </authorList>
    </citation>
    <scope>IDENTIFICATION</scope>
</reference>